<name>A0A3R8T063_9BURK</name>
<dbReference type="PANTHER" id="PTHR41791:SF1">
    <property type="entry name" value="SSL7039 PROTEIN"/>
    <property type="match status" value="1"/>
</dbReference>
<keyword evidence="2" id="KW-1185">Reference proteome</keyword>
<evidence type="ECO:0000313" key="1">
    <source>
        <dbReference type="EMBL" id="RRN43409.1"/>
    </source>
</evidence>
<organism evidence="1 2">
    <name type="scientific">Lautropia dentalis</name>
    <dbReference type="NCBI Taxonomy" id="2490857"/>
    <lineage>
        <taxon>Bacteria</taxon>
        <taxon>Pseudomonadati</taxon>
        <taxon>Pseudomonadota</taxon>
        <taxon>Betaproteobacteria</taxon>
        <taxon>Burkholderiales</taxon>
        <taxon>Burkholderiaceae</taxon>
        <taxon>Lautropia</taxon>
    </lineage>
</organism>
<accession>A0A3R8T063</accession>
<comment type="caution">
    <text evidence="1">The sequence shown here is derived from an EMBL/GenBank/DDBJ whole genome shotgun (WGS) entry which is preliminary data.</text>
</comment>
<dbReference type="AlphaFoldDB" id="A0A3R8T063"/>
<evidence type="ECO:0000313" key="2">
    <source>
        <dbReference type="Proteomes" id="UP000270261"/>
    </source>
</evidence>
<proteinExistence type="predicted"/>
<protein>
    <submittedName>
        <fullName evidence="1">Type II toxin-antitoxin system RelE/ParE family toxin</fullName>
    </submittedName>
</protein>
<dbReference type="InterPro" id="IPR009241">
    <property type="entry name" value="HigB-like"/>
</dbReference>
<reference evidence="1 2" key="1">
    <citation type="submission" date="2018-11" db="EMBL/GenBank/DDBJ databases">
        <title>Genome sequencing of Lautropia sp. KCOM 2505 (= ChDC F240).</title>
        <authorList>
            <person name="Kook J.-K."/>
            <person name="Park S.-N."/>
            <person name="Lim Y.K."/>
        </authorList>
    </citation>
    <scope>NUCLEOTIDE SEQUENCE [LARGE SCALE GENOMIC DNA]</scope>
    <source>
        <strain evidence="1 2">KCOM 2505</strain>
    </source>
</reference>
<dbReference type="OrthoDB" id="9800258at2"/>
<dbReference type="PIRSF" id="PIRSF028744">
    <property type="entry name" value="Addict_mod_HI1419"/>
    <property type="match status" value="1"/>
</dbReference>
<gene>
    <name evidence="1" type="ORF">EHV23_08020</name>
</gene>
<dbReference type="InterPro" id="IPR014056">
    <property type="entry name" value="TypeIITA-like_toxin_pred"/>
</dbReference>
<dbReference type="RefSeq" id="WP_125095621.1">
    <property type="nucleotide sequence ID" value="NZ_RRUE01000002.1"/>
</dbReference>
<sequence>MYILKTYITQSGRNLFQDWLTSLRDPVGRRAIVARLSRVANGHFGDHKPVGHGVHELRIPTGSGYRIYYARDGDVVILLLTGGNKSTQSADIQTAIRYFMEWKTR</sequence>
<dbReference type="NCBIfam" id="TIGR02683">
    <property type="entry name" value="upstrm_HI1419"/>
    <property type="match status" value="1"/>
</dbReference>
<dbReference type="PANTHER" id="PTHR41791">
    <property type="entry name" value="SSL7039 PROTEIN"/>
    <property type="match status" value="1"/>
</dbReference>
<dbReference type="EMBL" id="RRUE01000002">
    <property type="protein sequence ID" value="RRN43409.1"/>
    <property type="molecule type" value="Genomic_DNA"/>
</dbReference>
<dbReference type="Pfam" id="PF05973">
    <property type="entry name" value="Gp49"/>
    <property type="match status" value="1"/>
</dbReference>
<dbReference type="Proteomes" id="UP000270261">
    <property type="component" value="Unassembled WGS sequence"/>
</dbReference>